<keyword evidence="6" id="KW-0663">Pyridoxal phosphate</keyword>
<dbReference type="SUPFAM" id="SSF53383">
    <property type="entry name" value="PLP-dependent transferases"/>
    <property type="match status" value="1"/>
</dbReference>
<keyword evidence="12" id="KW-1185">Reference proteome</keyword>
<accession>A0A133UC95</accession>
<comment type="caution">
    <text evidence="11">The sequence shown here is derived from an EMBL/GenBank/DDBJ whole genome shotgun (WGS) entry which is preliminary data.</text>
</comment>
<keyword evidence="7" id="KW-0408">Iron</keyword>
<evidence type="ECO:0000259" key="10">
    <source>
        <dbReference type="Pfam" id="PF00266"/>
    </source>
</evidence>
<protein>
    <recommendedName>
        <fullName evidence="3">cysteine desulfurase</fullName>
        <ecNumber evidence="3">2.8.1.7</ecNumber>
    </recommendedName>
</protein>
<sequence length="394" mass="43056">MDAYLDNGNTTPVDKRVVEAMEPYFTEKYGHPLFIYSKGKEAHTAVEESKDYIAETVGAKGYSVTFTSGATEANDLALRGVAKAKHTEGNHIITSNIENPSVLRICEELESEGFDVDYLEVDEDGFVDLNQLQKLVSEKTILASIGHVSGEIGTIQPISKIGKIIRDENPAVLFHSNAAASYGRVPIDVREAGVDLLSISAHKIHGPKGVGALISREGIDIEPVNYGYLSLSELRPGTENVPGTVGFQKAAELAFEDFENKTEHIIGLRDRMMNGIENSIPDVVLHGPKGKNRSPTNVNYSFKNIEGESILMHLDARGISVATGSACATRKLEPSHVLTAIGVDPVVAHGAIRFTLSRTNTEEEIDYTLEVLPEVVEKLREMSPMKNGREEERE</sequence>
<comment type="similarity">
    <text evidence="2">Belongs to the class-V pyridoxal-phosphate-dependent aminotransferase family. NifS/IscS subfamily.</text>
</comment>
<evidence type="ECO:0000256" key="5">
    <source>
        <dbReference type="ARBA" id="ARBA00022723"/>
    </source>
</evidence>
<evidence type="ECO:0000256" key="3">
    <source>
        <dbReference type="ARBA" id="ARBA00012239"/>
    </source>
</evidence>
<proteinExistence type="inferred from homology"/>
<evidence type="ECO:0000256" key="4">
    <source>
        <dbReference type="ARBA" id="ARBA00022679"/>
    </source>
</evidence>
<dbReference type="InterPro" id="IPR020578">
    <property type="entry name" value="Aminotrans_V_PyrdxlP_BS"/>
</dbReference>
<dbReference type="EMBL" id="LHXO01000207">
    <property type="protein sequence ID" value="KXA91813.1"/>
    <property type="molecule type" value="Genomic_DNA"/>
</dbReference>
<evidence type="ECO:0000313" key="11">
    <source>
        <dbReference type="EMBL" id="KXA91813.1"/>
    </source>
</evidence>
<dbReference type="PANTHER" id="PTHR11601">
    <property type="entry name" value="CYSTEINE DESULFURYLASE FAMILY MEMBER"/>
    <property type="match status" value="1"/>
</dbReference>
<dbReference type="EC" id="2.8.1.7" evidence="3"/>
<dbReference type="AlphaFoldDB" id="A0A133UC95"/>
<feature type="domain" description="Aminotransferase class V" evidence="10">
    <location>
        <begin position="4"/>
        <end position="367"/>
    </location>
</feature>
<gene>
    <name evidence="11" type="ORF">AKJ65_08360</name>
</gene>
<keyword evidence="5" id="KW-0479">Metal-binding</keyword>
<dbReference type="PATRIC" id="fig|1698264.3.peg.984"/>
<evidence type="ECO:0000256" key="6">
    <source>
        <dbReference type="ARBA" id="ARBA00022898"/>
    </source>
</evidence>
<evidence type="ECO:0000256" key="9">
    <source>
        <dbReference type="RuleBase" id="RU004504"/>
    </source>
</evidence>
<evidence type="ECO:0000256" key="2">
    <source>
        <dbReference type="ARBA" id="ARBA00006490"/>
    </source>
</evidence>
<name>A0A133UC95_9EURY</name>
<keyword evidence="4" id="KW-0808">Transferase</keyword>
<dbReference type="PROSITE" id="PS00595">
    <property type="entry name" value="AA_TRANSFER_CLASS_5"/>
    <property type="match status" value="1"/>
</dbReference>
<dbReference type="GO" id="GO:0046872">
    <property type="term" value="F:metal ion binding"/>
    <property type="evidence" value="ECO:0007669"/>
    <property type="project" value="UniProtKB-KW"/>
</dbReference>
<dbReference type="Proteomes" id="UP000070284">
    <property type="component" value="Unassembled WGS sequence"/>
</dbReference>
<dbReference type="Gene3D" id="3.40.640.10">
    <property type="entry name" value="Type I PLP-dependent aspartate aminotransferase-like (Major domain)"/>
    <property type="match status" value="1"/>
</dbReference>
<reference evidence="11 12" key="1">
    <citation type="journal article" date="2016" name="Sci. Rep.">
        <title>Metabolic traits of an uncultured archaeal lineage -MSBL1- from brine pools of the Red Sea.</title>
        <authorList>
            <person name="Mwirichia R."/>
            <person name="Alam I."/>
            <person name="Rashid M."/>
            <person name="Vinu M."/>
            <person name="Ba-Alawi W."/>
            <person name="Anthony Kamau A."/>
            <person name="Kamanda Ngugi D."/>
            <person name="Goker M."/>
            <person name="Klenk H.P."/>
            <person name="Bajic V."/>
            <person name="Stingl U."/>
        </authorList>
    </citation>
    <scope>NUCLEOTIDE SEQUENCE [LARGE SCALE GENOMIC DNA]</scope>
    <source>
        <strain evidence="11">SCGC-AAA259E19</strain>
    </source>
</reference>
<dbReference type="InterPro" id="IPR015424">
    <property type="entry name" value="PyrdxlP-dep_Trfase"/>
</dbReference>
<dbReference type="GO" id="GO:0031071">
    <property type="term" value="F:cysteine desulfurase activity"/>
    <property type="evidence" value="ECO:0007669"/>
    <property type="project" value="UniProtKB-EC"/>
</dbReference>
<dbReference type="Pfam" id="PF00266">
    <property type="entry name" value="Aminotran_5"/>
    <property type="match status" value="1"/>
</dbReference>
<dbReference type="PANTHER" id="PTHR11601:SF34">
    <property type="entry name" value="CYSTEINE DESULFURASE"/>
    <property type="match status" value="1"/>
</dbReference>
<comment type="cofactor">
    <cofactor evidence="1 9">
        <name>pyridoxal 5'-phosphate</name>
        <dbReference type="ChEBI" id="CHEBI:597326"/>
    </cofactor>
</comment>
<dbReference type="InterPro" id="IPR015422">
    <property type="entry name" value="PyrdxlP-dep_Trfase_small"/>
</dbReference>
<dbReference type="PIRSF" id="PIRSF005572">
    <property type="entry name" value="NifS"/>
    <property type="match status" value="1"/>
</dbReference>
<dbReference type="Gene3D" id="1.10.260.50">
    <property type="match status" value="1"/>
</dbReference>
<evidence type="ECO:0000256" key="8">
    <source>
        <dbReference type="ARBA" id="ARBA00023014"/>
    </source>
</evidence>
<dbReference type="InterPro" id="IPR016454">
    <property type="entry name" value="Cysteine_dSase"/>
</dbReference>
<dbReference type="InterPro" id="IPR015421">
    <property type="entry name" value="PyrdxlP-dep_Trfase_major"/>
</dbReference>
<evidence type="ECO:0000313" key="12">
    <source>
        <dbReference type="Proteomes" id="UP000070284"/>
    </source>
</evidence>
<keyword evidence="8" id="KW-0411">Iron-sulfur</keyword>
<evidence type="ECO:0000256" key="7">
    <source>
        <dbReference type="ARBA" id="ARBA00023004"/>
    </source>
</evidence>
<dbReference type="GO" id="GO:0051536">
    <property type="term" value="F:iron-sulfur cluster binding"/>
    <property type="evidence" value="ECO:0007669"/>
    <property type="project" value="UniProtKB-KW"/>
</dbReference>
<evidence type="ECO:0000256" key="1">
    <source>
        <dbReference type="ARBA" id="ARBA00001933"/>
    </source>
</evidence>
<dbReference type="InterPro" id="IPR000192">
    <property type="entry name" value="Aminotrans_V_dom"/>
</dbReference>
<organism evidence="11 12">
    <name type="scientific">candidate division MSBL1 archaeon SCGC-AAA259E19</name>
    <dbReference type="NCBI Taxonomy" id="1698264"/>
    <lineage>
        <taxon>Archaea</taxon>
        <taxon>Methanobacteriati</taxon>
        <taxon>Methanobacteriota</taxon>
        <taxon>candidate division MSBL1</taxon>
    </lineage>
</organism>
<dbReference type="Gene3D" id="3.90.1150.10">
    <property type="entry name" value="Aspartate Aminotransferase, domain 1"/>
    <property type="match status" value="1"/>
</dbReference>